<organism evidence="3 4">
    <name type="scientific">Psychrobacillus lasiicapitis</name>
    <dbReference type="NCBI Taxonomy" id="1636719"/>
    <lineage>
        <taxon>Bacteria</taxon>
        <taxon>Bacillati</taxon>
        <taxon>Bacillota</taxon>
        <taxon>Bacilli</taxon>
        <taxon>Bacillales</taxon>
        <taxon>Bacillaceae</taxon>
        <taxon>Psychrobacillus</taxon>
    </lineage>
</organism>
<dbReference type="InterPro" id="IPR036034">
    <property type="entry name" value="PDZ_sf"/>
</dbReference>
<reference evidence="3 4" key="1">
    <citation type="submission" date="2019-05" db="EMBL/GenBank/DDBJ databases">
        <title>Psychrobacillus vulpis sp. nov., a new species isolated from feces of a red fox that inhabits in The Tablas de Daimiel Natural Park, Albacete, Spain.</title>
        <authorList>
            <person name="Rodriguez M."/>
            <person name="Reina J.C."/>
            <person name="Bejar V."/>
            <person name="Llamas I."/>
        </authorList>
    </citation>
    <scope>NUCLEOTIDE SEQUENCE [LARGE SCALE GENOMIC DNA]</scope>
    <source>
        <strain evidence="3 4">NEAU-3TGS17</strain>
    </source>
</reference>
<keyword evidence="1" id="KW-0472">Membrane</keyword>
<dbReference type="SMART" id="SM00228">
    <property type="entry name" value="PDZ"/>
    <property type="match status" value="1"/>
</dbReference>
<feature type="domain" description="PDZ" evidence="2">
    <location>
        <begin position="290"/>
        <end position="365"/>
    </location>
</feature>
<dbReference type="EMBL" id="VDGH01000002">
    <property type="protein sequence ID" value="TQR15758.1"/>
    <property type="molecule type" value="Genomic_DNA"/>
</dbReference>
<feature type="transmembrane region" description="Helical" evidence="1">
    <location>
        <begin position="16"/>
        <end position="37"/>
    </location>
</feature>
<dbReference type="Gene3D" id="2.30.42.10">
    <property type="match status" value="1"/>
</dbReference>
<dbReference type="AlphaFoldDB" id="A0A544TE67"/>
<feature type="transmembrane region" description="Helical" evidence="1">
    <location>
        <begin position="215"/>
        <end position="233"/>
    </location>
</feature>
<evidence type="ECO:0000313" key="4">
    <source>
        <dbReference type="Proteomes" id="UP000317316"/>
    </source>
</evidence>
<dbReference type="InterPro" id="IPR041489">
    <property type="entry name" value="PDZ_6"/>
</dbReference>
<dbReference type="Pfam" id="PF17820">
    <property type="entry name" value="PDZ_6"/>
    <property type="match status" value="1"/>
</dbReference>
<keyword evidence="1" id="KW-1133">Transmembrane helix</keyword>
<accession>A0A544TE67</accession>
<keyword evidence="1" id="KW-0812">Transmembrane</keyword>
<feature type="transmembrane region" description="Helical" evidence="1">
    <location>
        <begin position="253"/>
        <end position="283"/>
    </location>
</feature>
<dbReference type="OrthoDB" id="198399at2"/>
<sequence>MIQELFIELGKGIGRFFLHPAVYITILFSVLIGYYRVKRERRQLRTRILWGWTEAKRLLLDGYLWAIILSVLSIGIGLVLPVSWVFIYSAWMILFVLLFMYQAGSAIYAIALGAATLYMMDLYNWSFHLFSWNLAGLNIINDAIIPIAILAGLLLIAEGALIQKYGSCHASPKLVTTARGIEAMEYITKRLWLLPIVLVIPGDAIGSYVPYWPQFTLGETTFSLVLFPFVIGFQQKSRHTLPVQFFPRLGKKVWQLGILITIIGAAGFVMPLISAIAVALGVLGRFIISYIEYKKETSGAFAVSPQSDGVMIAGVLSDSPAEKMGLLIGERIVKVNGQKVTTEQELYEAVQINAAHCRLEVLDYNGELRLRQHILFRHDHYRLGLILVR</sequence>
<comment type="caution">
    <text evidence="3">The sequence shown here is derived from an EMBL/GenBank/DDBJ whole genome shotgun (WGS) entry which is preliminary data.</text>
</comment>
<feature type="transmembrane region" description="Helical" evidence="1">
    <location>
        <begin position="58"/>
        <end position="76"/>
    </location>
</feature>
<dbReference type="InterPro" id="IPR001478">
    <property type="entry name" value="PDZ"/>
</dbReference>
<evidence type="ECO:0000256" key="1">
    <source>
        <dbReference type="SAM" id="Phobius"/>
    </source>
</evidence>
<evidence type="ECO:0000259" key="2">
    <source>
        <dbReference type="PROSITE" id="PS50106"/>
    </source>
</evidence>
<protein>
    <submittedName>
        <fullName evidence="3">PDZ domain-containing protein</fullName>
    </submittedName>
</protein>
<name>A0A544TE67_9BACI</name>
<keyword evidence="4" id="KW-1185">Reference proteome</keyword>
<gene>
    <name evidence="3" type="ORF">FG382_03355</name>
</gene>
<dbReference type="Proteomes" id="UP000317316">
    <property type="component" value="Unassembled WGS sequence"/>
</dbReference>
<dbReference type="PROSITE" id="PS50106">
    <property type="entry name" value="PDZ"/>
    <property type="match status" value="1"/>
</dbReference>
<evidence type="ECO:0000313" key="3">
    <source>
        <dbReference type="EMBL" id="TQR15758.1"/>
    </source>
</evidence>
<feature type="transmembrane region" description="Helical" evidence="1">
    <location>
        <begin position="143"/>
        <end position="162"/>
    </location>
</feature>
<proteinExistence type="predicted"/>
<dbReference type="RefSeq" id="WP_142537482.1">
    <property type="nucleotide sequence ID" value="NZ_BMIE01000001.1"/>
</dbReference>
<dbReference type="SUPFAM" id="SSF50156">
    <property type="entry name" value="PDZ domain-like"/>
    <property type="match status" value="1"/>
</dbReference>